<sequence length="199" mass="22357">MIGYKRANVDSPIIHLSVFSGPVSKGEVEGKKQSRQGTQLPSQKNVDKSKLWHLRYGHLNMSRLRLPMHFICIILKPGRSLLGGWNLMKAHGGSGKAIANHRNYWKEELQMKPSIVATNHSNDNNTNGPKQKVQNQHLKPKERTMELPRWSRSHRQPAVAVVSSGAVYKVGDSAGWTTIGKVDYRKWAATKTFQVGDLI</sequence>
<keyword evidence="4" id="KW-1185">Reference proteome</keyword>
<dbReference type="PROSITE" id="PS51485">
    <property type="entry name" value="PHYTOCYANIN"/>
    <property type="match status" value="1"/>
</dbReference>
<dbReference type="Gene3D" id="2.60.40.420">
    <property type="entry name" value="Cupredoxins - blue copper proteins"/>
    <property type="match status" value="1"/>
</dbReference>
<dbReference type="EMBL" id="JBJUIK010000013">
    <property type="protein sequence ID" value="KAL3505900.1"/>
    <property type="molecule type" value="Genomic_DNA"/>
</dbReference>
<feature type="region of interest" description="Disordered" evidence="1">
    <location>
        <begin position="23"/>
        <end position="44"/>
    </location>
</feature>
<proteinExistence type="predicted"/>
<feature type="domain" description="Phytocyanin" evidence="2">
    <location>
        <begin position="166"/>
        <end position="199"/>
    </location>
</feature>
<comment type="caution">
    <text evidence="3">The sequence shown here is derived from an EMBL/GenBank/DDBJ whole genome shotgun (WGS) entry which is preliminary data.</text>
</comment>
<protein>
    <recommendedName>
        <fullName evidence="2">Phytocyanin domain-containing protein</fullName>
    </recommendedName>
</protein>
<organism evidence="3 4">
    <name type="scientific">Cinchona calisaya</name>
    <dbReference type="NCBI Taxonomy" id="153742"/>
    <lineage>
        <taxon>Eukaryota</taxon>
        <taxon>Viridiplantae</taxon>
        <taxon>Streptophyta</taxon>
        <taxon>Embryophyta</taxon>
        <taxon>Tracheophyta</taxon>
        <taxon>Spermatophyta</taxon>
        <taxon>Magnoliopsida</taxon>
        <taxon>eudicotyledons</taxon>
        <taxon>Gunneridae</taxon>
        <taxon>Pentapetalae</taxon>
        <taxon>asterids</taxon>
        <taxon>lamiids</taxon>
        <taxon>Gentianales</taxon>
        <taxon>Rubiaceae</taxon>
        <taxon>Cinchonoideae</taxon>
        <taxon>Cinchoneae</taxon>
        <taxon>Cinchona</taxon>
    </lineage>
</organism>
<evidence type="ECO:0000256" key="1">
    <source>
        <dbReference type="SAM" id="MobiDB-lite"/>
    </source>
</evidence>
<evidence type="ECO:0000259" key="2">
    <source>
        <dbReference type="PROSITE" id="PS51485"/>
    </source>
</evidence>
<name>A0ABD2YJ21_9GENT</name>
<dbReference type="InterPro" id="IPR008972">
    <property type="entry name" value="Cupredoxin"/>
</dbReference>
<feature type="compositionally biased region" description="Polar residues" evidence="1">
    <location>
        <begin position="117"/>
        <end position="137"/>
    </location>
</feature>
<accession>A0ABD2YJ21</accession>
<evidence type="ECO:0000313" key="3">
    <source>
        <dbReference type="EMBL" id="KAL3505900.1"/>
    </source>
</evidence>
<dbReference type="AlphaFoldDB" id="A0ABD2YJ21"/>
<dbReference type="SUPFAM" id="SSF49503">
    <property type="entry name" value="Cupredoxins"/>
    <property type="match status" value="1"/>
</dbReference>
<feature type="compositionally biased region" description="Polar residues" evidence="1">
    <location>
        <begin position="35"/>
        <end position="44"/>
    </location>
</feature>
<evidence type="ECO:0000313" key="4">
    <source>
        <dbReference type="Proteomes" id="UP001630127"/>
    </source>
</evidence>
<dbReference type="Proteomes" id="UP001630127">
    <property type="component" value="Unassembled WGS sequence"/>
</dbReference>
<feature type="region of interest" description="Disordered" evidence="1">
    <location>
        <begin position="117"/>
        <end position="141"/>
    </location>
</feature>
<reference evidence="3 4" key="1">
    <citation type="submission" date="2024-11" db="EMBL/GenBank/DDBJ databases">
        <title>A near-complete genome assembly of Cinchona calisaya.</title>
        <authorList>
            <person name="Lian D.C."/>
            <person name="Zhao X.W."/>
            <person name="Wei L."/>
        </authorList>
    </citation>
    <scope>NUCLEOTIDE SEQUENCE [LARGE SCALE GENOMIC DNA]</scope>
    <source>
        <tissue evidence="3">Nenye</tissue>
    </source>
</reference>
<gene>
    <name evidence="3" type="ORF">ACH5RR_031282</name>
</gene>
<feature type="non-terminal residue" evidence="3">
    <location>
        <position position="199"/>
    </location>
</feature>
<dbReference type="InterPro" id="IPR003245">
    <property type="entry name" value="Phytocyanin_dom"/>
</dbReference>